<dbReference type="Pfam" id="PF03796">
    <property type="entry name" value="DnaB_C"/>
    <property type="match status" value="1"/>
</dbReference>
<evidence type="ECO:0000256" key="2">
    <source>
        <dbReference type="ARBA" id="ARBA00022515"/>
    </source>
</evidence>
<dbReference type="Pfam" id="PF00772">
    <property type="entry name" value="DnaB"/>
    <property type="match status" value="1"/>
</dbReference>
<dbReference type="SUPFAM" id="SSF52540">
    <property type="entry name" value="P-loop containing nucleoside triphosphate hydrolases"/>
    <property type="match status" value="1"/>
</dbReference>
<evidence type="ECO:0000256" key="4">
    <source>
        <dbReference type="ARBA" id="ARBA00022741"/>
    </source>
</evidence>
<keyword evidence="6 12" id="KW-0347">Helicase</keyword>
<keyword evidence="7 12" id="KW-0067">ATP-binding</keyword>
<evidence type="ECO:0000256" key="9">
    <source>
        <dbReference type="ARBA" id="ARBA00023235"/>
    </source>
</evidence>
<dbReference type="InterPro" id="IPR007694">
    <property type="entry name" value="DNA_helicase_DnaB-like_C"/>
</dbReference>
<evidence type="ECO:0000256" key="5">
    <source>
        <dbReference type="ARBA" id="ARBA00022801"/>
    </source>
</evidence>
<comment type="caution">
    <text evidence="15">The sequence shown here is derived from an EMBL/GenBank/DDBJ whole genome shotgun (WGS) entry which is preliminary data.</text>
</comment>
<dbReference type="GO" id="GO:0003677">
    <property type="term" value="F:DNA binding"/>
    <property type="evidence" value="ECO:0007669"/>
    <property type="project" value="UniProtKB-UniRule"/>
</dbReference>
<dbReference type="FunFam" id="3.40.50.300:FF:000351">
    <property type="entry name" value="Replicative DNA helicase"/>
    <property type="match status" value="1"/>
</dbReference>
<evidence type="ECO:0000256" key="7">
    <source>
        <dbReference type="ARBA" id="ARBA00022840"/>
    </source>
</evidence>
<dbReference type="PANTHER" id="PTHR30153">
    <property type="entry name" value="REPLICATIVE DNA HELICASE DNAB"/>
    <property type="match status" value="1"/>
</dbReference>
<feature type="region of interest" description="Disordered" evidence="13">
    <location>
        <begin position="1"/>
        <end position="38"/>
    </location>
</feature>
<evidence type="ECO:0000256" key="1">
    <source>
        <dbReference type="ARBA" id="ARBA00008428"/>
    </source>
</evidence>
<dbReference type="SUPFAM" id="SSF48024">
    <property type="entry name" value="N-terminal domain of DnaB helicase"/>
    <property type="match status" value="1"/>
</dbReference>
<dbReference type="GO" id="GO:0005524">
    <property type="term" value="F:ATP binding"/>
    <property type="evidence" value="ECO:0007669"/>
    <property type="project" value="UniProtKB-UniRule"/>
</dbReference>
<evidence type="ECO:0000256" key="11">
    <source>
        <dbReference type="NCBIfam" id="TIGR00665"/>
    </source>
</evidence>
<evidence type="ECO:0000256" key="10">
    <source>
        <dbReference type="ARBA" id="ARBA00048954"/>
    </source>
</evidence>
<dbReference type="PROSITE" id="PS51199">
    <property type="entry name" value="SF4_HELICASE"/>
    <property type="match status" value="1"/>
</dbReference>
<name>A0A2I1M472_9BIFI</name>
<dbReference type="InterPro" id="IPR003593">
    <property type="entry name" value="AAA+_ATPase"/>
</dbReference>
<protein>
    <recommendedName>
        <fullName evidence="11 12">Replicative DNA helicase</fullName>
        <ecNumber evidence="11 12">5.6.2.3</ecNumber>
    </recommendedName>
</protein>
<dbReference type="Proteomes" id="UP000242263">
    <property type="component" value="Unassembled WGS sequence"/>
</dbReference>
<keyword evidence="3 12" id="KW-0235">DNA replication</keyword>
<dbReference type="InterPro" id="IPR016136">
    <property type="entry name" value="DNA_helicase_N/primase_C"/>
</dbReference>
<evidence type="ECO:0000256" key="12">
    <source>
        <dbReference type="RuleBase" id="RU362085"/>
    </source>
</evidence>
<keyword evidence="2 12" id="KW-0639">Primosome</keyword>
<dbReference type="GO" id="GO:0006269">
    <property type="term" value="P:DNA replication, synthesis of primer"/>
    <property type="evidence" value="ECO:0007669"/>
    <property type="project" value="UniProtKB-UniRule"/>
</dbReference>
<dbReference type="RefSeq" id="WP_049216639.1">
    <property type="nucleotide sequence ID" value="NZ_CAMYCS010000003.1"/>
</dbReference>
<feature type="compositionally biased region" description="Low complexity" evidence="13">
    <location>
        <begin position="22"/>
        <end position="32"/>
    </location>
</feature>
<comment type="function">
    <text evidence="12">The main replicative DNA helicase, it participates in initiation and elongation during chromosome replication. Travels ahead of the DNA replisome, separating dsDNA into templates for DNA synthesis. A processive ATP-dependent 5'-3' DNA helicase it has DNA-dependent ATPase activity.</text>
</comment>
<dbReference type="EC" id="5.6.2.3" evidence="11 12"/>
<dbReference type="FunFam" id="1.10.860.10:FF:000001">
    <property type="entry name" value="Replicative DNA helicase"/>
    <property type="match status" value="1"/>
</dbReference>
<reference evidence="15 16" key="1">
    <citation type="submission" date="2017-12" db="EMBL/GenBank/DDBJ databases">
        <title>Phylogenetic diversity of female urinary microbiome.</title>
        <authorList>
            <person name="Thomas-White K."/>
            <person name="Wolfe A.J."/>
        </authorList>
    </citation>
    <scope>NUCLEOTIDE SEQUENCE [LARGE SCALE GENOMIC DNA]</scope>
    <source>
        <strain evidence="15 16">UMB0064</strain>
    </source>
</reference>
<evidence type="ECO:0000259" key="14">
    <source>
        <dbReference type="PROSITE" id="PS51199"/>
    </source>
</evidence>
<dbReference type="NCBIfam" id="TIGR00665">
    <property type="entry name" value="DnaB"/>
    <property type="match status" value="1"/>
</dbReference>
<dbReference type="InterPro" id="IPR027417">
    <property type="entry name" value="P-loop_NTPase"/>
</dbReference>
<keyword evidence="8 12" id="KW-0238">DNA-binding</keyword>
<dbReference type="GO" id="GO:0005829">
    <property type="term" value="C:cytosol"/>
    <property type="evidence" value="ECO:0007669"/>
    <property type="project" value="TreeGrafter"/>
</dbReference>
<dbReference type="SMART" id="SM00382">
    <property type="entry name" value="AAA"/>
    <property type="match status" value="1"/>
</dbReference>
<dbReference type="InterPro" id="IPR007693">
    <property type="entry name" value="DNA_helicase_DnaB-like_N"/>
</dbReference>
<dbReference type="InterPro" id="IPR036185">
    <property type="entry name" value="DNA_heli_DnaB-like_N_sf"/>
</dbReference>
<gene>
    <name evidence="15" type="primary">dnaB</name>
    <name evidence="15" type="ORF">CYJ32_05290</name>
</gene>
<evidence type="ECO:0000313" key="15">
    <source>
        <dbReference type="EMBL" id="PKZ14923.1"/>
    </source>
</evidence>
<accession>A0A2I1M472</accession>
<organism evidence="15 16">
    <name type="scientific">Alloscardovia omnicolens</name>
    <dbReference type="NCBI Taxonomy" id="419015"/>
    <lineage>
        <taxon>Bacteria</taxon>
        <taxon>Bacillati</taxon>
        <taxon>Actinomycetota</taxon>
        <taxon>Actinomycetes</taxon>
        <taxon>Bifidobacteriales</taxon>
        <taxon>Bifidobacteriaceae</taxon>
        <taxon>Alloscardovia</taxon>
    </lineage>
</organism>
<dbReference type="EMBL" id="PKGU01000003">
    <property type="protein sequence ID" value="PKZ14923.1"/>
    <property type="molecule type" value="Genomic_DNA"/>
</dbReference>
<feature type="domain" description="SF4 helicase" evidence="14">
    <location>
        <begin position="211"/>
        <end position="475"/>
    </location>
</feature>
<dbReference type="GO" id="GO:1990077">
    <property type="term" value="C:primosome complex"/>
    <property type="evidence" value="ECO:0007669"/>
    <property type="project" value="UniProtKB-UniRule"/>
</dbReference>
<evidence type="ECO:0000256" key="6">
    <source>
        <dbReference type="ARBA" id="ARBA00022806"/>
    </source>
</evidence>
<evidence type="ECO:0000256" key="3">
    <source>
        <dbReference type="ARBA" id="ARBA00022705"/>
    </source>
</evidence>
<evidence type="ECO:0000256" key="8">
    <source>
        <dbReference type="ARBA" id="ARBA00023125"/>
    </source>
</evidence>
<proteinExistence type="inferred from homology"/>
<dbReference type="Gene3D" id="3.40.50.300">
    <property type="entry name" value="P-loop containing nucleotide triphosphate hydrolases"/>
    <property type="match status" value="1"/>
</dbReference>
<dbReference type="CDD" id="cd00984">
    <property type="entry name" value="DnaB_C"/>
    <property type="match status" value="1"/>
</dbReference>
<dbReference type="PANTHER" id="PTHR30153:SF2">
    <property type="entry name" value="REPLICATIVE DNA HELICASE"/>
    <property type="match status" value="1"/>
</dbReference>
<keyword evidence="9" id="KW-0413">Isomerase</keyword>
<keyword evidence="4 12" id="KW-0547">Nucleotide-binding</keyword>
<evidence type="ECO:0000313" key="16">
    <source>
        <dbReference type="Proteomes" id="UP000242263"/>
    </source>
</evidence>
<sequence>MPENSNERIYSSRGGYDSNGYDRSSSNRTSNRTTDDVFMGMPPYDETAEMAVLGGMLMSNDVIAEVSEILDAHEFYVPKHQTIYSAIVERFAGGEQVDPVLVADTLRVKNELEKVGGVDYLASLVHAVPAAINAIHYADIVHRDAMLRDVIQTGVRIAQMGYAAESSDAEEVVNLAQNSVYHLSDGHVRQDYQSIGESVRSTLDHIEEIQAGTVTPGVPTGFRDIDNVTNGLQPGQMVVVAGRPGMGKSTIGIDFARSAALHHNMPTAVFSLEMSKLELSQRIISAETGITLKALRDADNINEEEWRKLNAFQDRISDAPLYLDDSPNMSMMEIRSKCRRLSRQGLRLVVIDYLQLMSSGKRVESRQQEVSEFSRSLKLLAKELEVPVVALSQLNRGAEARADRTPMISDLRESGSIEQDADVVMLVHRPDAYNSEDRPGEADIIMAKHRNGPTATFTLAFQGHLSRFTDMAADYSQGV</sequence>
<dbReference type="GO" id="GO:0043139">
    <property type="term" value="F:5'-3' DNA helicase activity"/>
    <property type="evidence" value="ECO:0007669"/>
    <property type="project" value="UniProtKB-EC"/>
</dbReference>
<evidence type="ECO:0000256" key="13">
    <source>
        <dbReference type="SAM" id="MobiDB-lite"/>
    </source>
</evidence>
<keyword evidence="5 12" id="KW-0378">Hydrolase</keyword>
<comment type="similarity">
    <text evidence="1 12">Belongs to the helicase family. DnaB subfamily.</text>
</comment>
<dbReference type="InterPro" id="IPR007692">
    <property type="entry name" value="DNA_helicase_DnaB"/>
</dbReference>
<comment type="catalytic activity">
    <reaction evidence="10 12">
        <text>ATP + H2O = ADP + phosphate + H(+)</text>
        <dbReference type="Rhea" id="RHEA:13065"/>
        <dbReference type="ChEBI" id="CHEBI:15377"/>
        <dbReference type="ChEBI" id="CHEBI:15378"/>
        <dbReference type="ChEBI" id="CHEBI:30616"/>
        <dbReference type="ChEBI" id="CHEBI:43474"/>
        <dbReference type="ChEBI" id="CHEBI:456216"/>
        <dbReference type="EC" id="5.6.2.3"/>
    </reaction>
</comment>
<dbReference type="AlphaFoldDB" id="A0A2I1M472"/>
<dbReference type="GO" id="GO:0016887">
    <property type="term" value="F:ATP hydrolysis activity"/>
    <property type="evidence" value="ECO:0007669"/>
    <property type="project" value="RHEA"/>
</dbReference>
<dbReference type="Gene3D" id="1.10.860.10">
    <property type="entry name" value="DNAb Helicase, Chain A"/>
    <property type="match status" value="1"/>
</dbReference>